<dbReference type="Proteomes" id="UP001597045">
    <property type="component" value="Unassembled WGS sequence"/>
</dbReference>
<organism evidence="1 2">
    <name type="scientific">Kibdelosporangium lantanae</name>
    <dbReference type="NCBI Taxonomy" id="1497396"/>
    <lineage>
        <taxon>Bacteria</taxon>
        <taxon>Bacillati</taxon>
        <taxon>Actinomycetota</taxon>
        <taxon>Actinomycetes</taxon>
        <taxon>Pseudonocardiales</taxon>
        <taxon>Pseudonocardiaceae</taxon>
        <taxon>Kibdelosporangium</taxon>
    </lineage>
</organism>
<keyword evidence="2" id="KW-1185">Reference proteome</keyword>
<proteinExistence type="predicted"/>
<evidence type="ECO:0000313" key="2">
    <source>
        <dbReference type="Proteomes" id="UP001597045"/>
    </source>
</evidence>
<evidence type="ECO:0000313" key="1">
    <source>
        <dbReference type="EMBL" id="MFD1045034.1"/>
    </source>
</evidence>
<gene>
    <name evidence="1" type="ORF">ACFQ1S_05205</name>
</gene>
<protein>
    <submittedName>
        <fullName evidence="1">Uncharacterized protein</fullName>
    </submittedName>
</protein>
<reference evidence="2" key="1">
    <citation type="journal article" date="2019" name="Int. J. Syst. Evol. Microbiol.">
        <title>The Global Catalogue of Microorganisms (GCM) 10K type strain sequencing project: providing services to taxonomists for standard genome sequencing and annotation.</title>
        <authorList>
            <consortium name="The Broad Institute Genomics Platform"/>
            <consortium name="The Broad Institute Genome Sequencing Center for Infectious Disease"/>
            <person name="Wu L."/>
            <person name="Ma J."/>
        </authorList>
    </citation>
    <scope>NUCLEOTIDE SEQUENCE [LARGE SCALE GENOMIC DNA]</scope>
    <source>
        <strain evidence="2">JCM 31486</strain>
    </source>
</reference>
<accession>A0ABW3M606</accession>
<name>A0ABW3M606_9PSEU</name>
<sequence>MLLGQITCPSGHLVVADGGYLGAWSGERSPAEIDPVLLNVDDPQLIGEITGAVDFEIVGPDAEEAARAYDRQAGVSLYDIPMSHVPDLPRSFAEFCREQGFVARAETLAERVPHRERVRRSVARGDGGFVIFGIPVVVVGGGKSGTAGQQRTDRVRVVADNRGVQVHGLTLGRARRCCRSTCTDWPTPDR</sequence>
<dbReference type="EMBL" id="JBHTIS010000188">
    <property type="protein sequence ID" value="MFD1045034.1"/>
    <property type="molecule type" value="Genomic_DNA"/>
</dbReference>
<comment type="caution">
    <text evidence="1">The sequence shown here is derived from an EMBL/GenBank/DDBJ whole genome shotgun (WGS) entry which is preliminary data.</text>
</comment>